<reference evidence="2 3" key="1">
    <citation type="journal article" date="2024" name="Commun. Biol.">
        <title>Comparative genomic analysis of thermophilic fungi reveals convergent evolutionary adaptations and gene losses.</title>
        <authorList>
            <person name="Steindorff A.S."/>
            <person name="Aguilar-Pontes M.V."/>
            <person name="Robinson A.J."/>
            <person name="Andreopoulos B."/>
            <person name="LaButti K."/>
            <person name="Kuo A."/>
            <person name="Mondo S."/>
            <person name="Riley R."/>
            <person name="Otillar R."/>
            <person name="Haridas S."/>
            <person name="Lipzen A."/>
            <person name="Grimwood J."/>
            <person name="Schmutz J."/>
            <person name="Clum A."/>
            <person name="Reid I.D."/>
            <person name="Moisan M.C."/>
            <person name="Butler G."/>
            <person name="Nguyen T.T.M."/>
            <person name="Dewar K."/>
            <person name="Conant G."/>
            <person name="Drula E."/>
            <person name="Henrissat B."/>
            <person name="Hansel C."/>
            <person name="Singer S."/>
            <person name="Hutchinson M.I."/>
            <person name="de Vries R.P."/>
            <person name="Natvig D.O."/>
            <person name="Powell A.J."/>
            <person name="Tsang A."/>
            <person name="Grigoriev I.V."/>
        </authorList>
    </citation>
    <scope>NUCLEOTIDE SEQUENCE [LARGE SCALE GENOMIC DNA]</scope>
    <source>
        <strain evidence="2 3">CBS 494.80</strain>
    </source>
</reference>
<evidence type="ECO:0000256" key="1">
    <source>
        <dbReference type="SAM" id="MobiDB-lite"/>
    </source>
</evidence>
<proteinExistence type="predicted"/>
<feature type="compositionally biased region" description="Low complexity" evidence="1">
    <location>
        <begin position="46"/>
        <end position="67"/>
    </location>
</feature>
<feature type="compositionally biased region" description="Pro residues" evidence="1">
    <location>
        <begin position="36"/>
        <end position="45"/>
    </location>
</feature>
<comment type="caution">
    <text evidence="2">The sequence shown here is derived from an EMBL/GenBank/DDBJ whole genome shotgun (WGS) entry which is preliminary data.</text>
</comment>
<keyword evidence="3" id="KW-1185">Reference proteome</keyword>
<protein>
    <submittedName>
        <fullName evidence="2">Uncharacterized protein</fullName>
    </submittedName>
</protein>
<evidence type="ECO:0000313" key="3">
    <source>
        <dbReference type="Proteomes" id="UP001595075"/>
    </source>
</evidence>
<dbReference type="EMBL" id="JAZHXI010000002">
    <property type="protein sequence ID" value="KAL2074661.1"/>
    <property type="molecule type" value="Genomic_DNA"/>
</dbReference>
<dbReference type="Proteomes" id="UP001595075">
    <property type="component" value="Unassembled WGS sequence"/>
</dbReference>
<feature type="compositionally biased region" description="Low complexity" evidence="1">
    <location>
        <begin position="75"/>
        <end position="85"/>
    </location>
</feature>
<evidence type="ECO:0000313" key="2">
    <source>
        <dbReference type="EMBL" id="KAL2074661.1"/>
    </source>
</evidence>
<organism evidence="2 3">
    <name type="scientific">Oculimacula yallundae</name>
    <dbReference type="NCBI Taxonomy" id="86028"/>
    <lineage>
        <taxon>Eukaryota</taxon>
        <taxon>Fungi</taxon>
        <taxon>Dikarya</taxon>
        <taxon>Ascomycota</taxon>
        <taxon>Pezizomycotina</taxon>
        <taxon>Leotiomycetes</taxon>
        <taxon>Helotiales</taxon>
        <taxon>Ploettnerulaceae</taxon>
        <taxon>Oculimacula</taxon>
    </lineage>
</organism>
<feature type="compositionally biased region" description="Low complexity" evidence="1">
    <location>
        <begin position="122"/>
        <end position="132"/>
    </location>
</feature>
<name>A0ABR4CYT2_9HELO</name>
<accession>A0ABR4CYT2</accession>
<sequence length="203" mass="21299">MTDLEKGHFVSYTNVESNIEIYTLVPAAPSAWETSAPPPGPPPPSLSSAESTMAASSVPSLLPLFSSDESQTEQSSVPLSLSPLPSKRKRSALAALSSNLPPSPSKNAFGISSSSPKRPRLEPLAAPASAPETSGLWRADLPFAGLDDDEFEALVQSHNVAVDAAIEAENAAGKIRAAELSRIKANANQNARRAAKRALRDMS</sequence>
<gene>
    <name evidence="2" type="ORF">VTL71DRAFT_8440</name>
</gene>
<feature type="region of interest" description="Disordered" evidence="1">
    <location>
        <begin position="30"/>
        <end position="133"/>
    </location>
</feature>